<dbReference type="PANTHER" id="PTHR42759:SF1">
    <property type="entry name" value="MAGNESIUM-CHELATASE SUBUNIT CHLD"/>
    <property type="match status" value="1"/>
</dbReference>
<dbReference type="Pfam" id="PF08406">
    <property type="entry name" value="CbbQ_C"/>
    <property type="match status" value="1"/>
</dbReference>
<feature type="domain" description="ATPase dynein-related AAA" evidence="4">
    <location>
        <begin position="74"/>
        <end position="205"/>
    </location>
</feature>
<sequence length="326" mass="35239">MFQSTDRRLSQSTEFPVSTTFGIAAPANIRVQGFAAPHPLTPPLDPAYRFRAALLSDVLRWHRGLSAGEHHDGLWLTGPMGSGKSSVIRQVAARLNLPLIEVNAKARLEVADLIGYRTVLGGDILFQDGPLTQALRVGAWLLLNEVDLMDPGELAGLNTVLDGGPLVMAENGGEGVHPAPGFGLLCTANSAGHGDRSGLYAGVRRMNGALLDRFWVVDVGYPTVDEEQALLAQQFPSLPAPVREWMVAVAHEVRRLSTPEETDAQALDLPFSTRALVRWAYLTLQFKGAPSPLHHALKRALTARAEPETAEAIHQIVQRITGESHA</sequence>
<evidence type="ECO:0000259" key="5">
    <source>
        <dbReference type="Pfam" id="PF08406"/>
    </source>
</evidence>
<proteinExistence type="inferred from homology"/>
<dbReference type="InterPro" id="IPR027417">
    <property type="entry name" value="P-loop_NTPase"/>
</dbReference>
<evidence type="ECO:0000259" key="4">
    <source>
        <dbReference type="Pfam" id="PF07728"/>
    </source>
</evidence>
<evidence type="ECO:0000256" key="1">
    <source>
        <dbReference type="ARBA" id="ARBA00009417"/>
    </source>
</evidence>
<dbReference type="GO" id="GO:0005524">
    <property type="term" value="F:ATP binding"/>
    <property type="evidence" value="ECO:0007669"/>
    <property type="project" value="UniProtKB-KW"/>
</dbReference>
<dbReference type="Pfam" id="PF07728">
    <property type="entry name" value="AAA_5"/>
    <property type="match status" value="1"/>
</dbReference>
<dbReference type="InterPro" id="IPR013615">
    <property type="entry name" value="CbbQ_C"/>
</dbReference>
<evidence type="ECO:0000313" key="7">
    <source>
        <dbReference type="Proteomes" id="UP000035760"/>
    </source>
</evidence>
<dbReference type="Gene3D" id="3.40.50.300">
    <property type="entry name" value="P-loop containing nucleotide triphosphate hydrolases"/>
    <property type="match status" value="1"/>
</dbReference>
<protein>
    <submittedName>
        <fullName evidence="6">ATPase associated with various cellular activities AAA_5</fullName>
    </submittedName>
</protein>
<evidence type="ECO:0000313" key="6">
    <source>
        <dbReference type="EMBL" id="CDI04346.1"/>
    </source>
</evidence>
<keyword evidence="7" id="KW-1185">Reference proteome</keyword>
<keyword evidence="3" id="KW-0067">ATP-binding</keyword>
<reference evidence="6" key="1">
    <citation type="submission" date="2013-07" db="EMBL/GenBank/DDBJ databases">
        <authorList>
            <person name="McIlroy S."/>
        </authorList>
    </citation>
    <scope>NUCLEOTIDE SEQUENCE [LARGE SCALE GENOMIC DNA]</scope>
    <source>
        <strain evidence="6">Run_A_D11</strain>
    </source>
</reference>
<dbReference type="Proteomes" id="UP000035760">
    <property type="component" value="Unassembled WGS sequence"/>
</dbReference>
<accession>W6M8P1</accession>
<dbReference type="GO" id="GO:0016887">
    <property type="term" value="F:ATP hydrolysis activity"/>
    <property type="evidence" value="ECO:0007669"/>
    <property type="project" value="InterPro"/>
</dbReference>
<feature type="domain" description="CbbQ/NirQ/NorQ C-terminal" evidence="5">
    <location>
        <begin position="227"/>
        <end position="319"/>
    </location>
</feature>
<comment type="similarity">
    <text evidence="1">Belongs to the CbbQ/NirQ/NorQ/GpvN family.</text>
</comment>
<organism evidence="6 7">
    <name type="scientific">Candidatus Competibacter denitrificans Run_A_D11</name>
    <dbReference type="NCBI Taxonomy" id="1400863"/>
    <lineage>
        <taxon>Bacteria</taxon>
        <taxon>Pseudomonadati</taxon>
        <taxon>Pseudomonadota</taxon>
        <taxon>Gammaproteobacteria</taxon>
        <taxon>Candidatus Competibacteraceae</taxon>
        <taxon>Candidatus Competibacter</taxon>
    </lineage>
</organism>
<name>W6M8P1_9GAMM</name>
<dbReference type="EMBL" id="CBTJ020000108">
    <property type="protein sequence ID" value="CDI04346.1"/>
    <property type="molecule type" value="Genomic_DNA"/>
</dbReference>
<evidence type="ECO:0000256" key="3">
    <source>
        <dbReference type="ARBA" id="ARBA00022840"/>
    </source>
</evidence>
<dbReference type="OrthoDB" id="9808317at2"/>
<dbReference type="PANTHER" id="PTHR42759">
    <property type="entry name" value="MOXR FAMILY PROTEIN"/>
    <property type="match status" value="1"/>
</dbReference>
<evidence type="ECO:0000256" key="2">
    <source>
        <dbReference type="ARBA" id="ARBA00022741"/>
    </source>
</evidence>
<dbReference type="STRING" id="1400863.BN873_950029"/>
<comment type="caution">
    <text evidence="6">The sequence shown here is derived from an EMBL/GenBank/DDBJ whole genome shotgun (WGS) entry which is preliminary data.</text>
</comment>
<dbReference type="SUPFAM" id="SSF52540">
    <property type="entry name" value="P-loop containing nucleoside triphosphate hydrolases"/>
    <property type="match status" value="1"/>
</dbReference>
<dbReference type="RefSeq" id="WP_048676513.1">
    <property type="nucleotide sequence ID" value="NZ_CBTJ020000108.1"/>
</dbReference>
<dbReference type="InterPro" id="IPR011704">
    <property type="entry name" value="ATPase_dyneun-rel_AAA"/>
</dbReference>
<gene>
    <name evidence="6" type="ORF">BN873_950029</name>
</gene>
<reference evidence="6" key="2">
    <citation type="submission" date="2014-03" db="EMBL/GenBank/DDBJ databases">
        <title>Candidatus Competibacter-lineage genomes retrieved from metagenomes reveal functional metabolic diversity.</title>
        <authorList>
            <person name="McIlroy S.J."/>
            <person name="Albertsen M."/>
            <person name="Andresen E.K."/>
            <person name="Saunders A.M."/>
            <person name="Kristiansen R."/>
            <person name="Stokholm-Bjerregaard M."/>
            <person name="Nielsen K.L."/>
            <person name="Nielsen P.H."/>
        </authorList>
    </citation>
    <scope>NUCLEOTIDE SEQUENCE</scope>
    <source>
        <strain evidence="6">Run_A_D11</strain>
    </source>
</reference>
<dbReference type="InterPro" id="IPR050764">
    <property type="entry name" value="CbbQ/NirQ/NorQ/GpvN"/>
</dbReference>
<keyword evidence="2" id="KW-0547">Nucleotide-binding</keyword>
<dbReference type="AlphaFoldDB" id="W6M8P1"/>